<name>A0A3G2RZB9_MALR7</name>
<dbReference type="VEuPathDB" id="FungiDB:DNF11_0181"/>
<evidence type="ECO:0000313" key="2">
    <source>
        <dbReference type="EMBL" id="AYO41131.1"/>
    </source>
</evidence>
<dbReference type="OrthoDB" id="185373at2759"/>
<evidence type="ECO:0000313" key="3">
    <source>
        <dbReference type="Proteomes" id="UP000269793"/>
    </source>
</evidence>
<dbReference type="InterPro" id="IPR002885">
    <property type="entry name" value="PPR_rpt"/>
</dbReference>
<feature type="repeat" description="PPR" evidence="1">
    <location>
        <begin position="414"/>
        <end position="448"/>
    </location>
</feature>
<sequence>MHASRASTVRWRAWRTAGAARGALPVRIERRPEETAAVPRIPADVPLAWLSTRSLMDYCMGLGQWKYARDATALTLADLPLLQSDPTAQEQVQATLATRDIPLPRFLQWYNACTRAAWPECRSILAAQPLGTIPPFVLQRALHRIAGAADAASAVELVRQHIPTYSVSESHRLCLLLLTTCIHRHKAWHVSRPLVACVLDTVHRWLARPDAQRTTYASTLLETAWTGWLAGMPDPRACEAMQRVWDVTHAKVPSAAEAMETFVCERTASRHSIQRIPTSVIQAWLPTAIHKEAFLHLAARVAAVQGDTDVARACYEQLHGAPGATSSFLRALAMSSSQADLREAWSLFDAMMTHAPQASSTHIPDWIVMLRAAAGDARIPVHRVVSLLQMQEETEALDTPWNVPPSVQAQLVQSVAAHTALVEGLLERGDVSRAWGVWDAMVHRGVAPDVWALKTLCRLYFVAGHPARALECVMHWCHRGVRLPAPRSGVVRMHVPKVHDLGQCAMRVDATPSSRHVVRLRPTTHLANTLLLGLYRARAWETLMLVWHALQPTLHVQPDTASIDLMLRAARAEARASQAPCTWAPAARVYFVRLLTAQHPELQACTNPLEAPGRRGWIVRSELQLRRWERWMEGRLRRLWRGAADNLPPVTISTPLPHVCLDARVFHHYAELVLTLMEVDFPGASHATTDQLWEELFLIAAWMRALDVTPMRETLCLWCSVHDERLPPAASTASWRTWLAQWLGEASVPSDAELGAWYRAHRAHVD</sequence>
<gene>
    <name evidence="2" type="ORF">DNF11_0181</name>
</gene>
<dbReference type="Gene3D" id="1.25.40.10">
    <property type="entry name" value="Tetratricopeptide repeat domain"/>
    <property type="match status" value="1"/>
</dbReference>
<organism evidence="2 3">
    <name type="scientific">Malassezia restricta (strain ATCC 96810 / NBRC 103918 / CBS 7877)</name>
    <name type="common">Seborrheic dermatitis infection agent</name>
    <dbReference type="NCBI Taxonomy" id="425264"/>
    <lineage>
        <taxon>Eukaryota</taxon>
        <taxon>Fungi</taxon>
        <taxon>Dikarya</taxon>
        <taxon>Basidiomycota</taxon>
        <taxon>Ustilaginomycotina</taxon>
        <taxon>Malasseziomycetes</taxon>
        <taxon>Malasseziales</taxon>
        <taxon>Malasseziaceae</taxon>
        <taxon>Malassezia</taxon>
    </lineage>
</organism>
<evidence type="ECO:0000256" key="1">
    <source>
        <dbReference type="PROSITE-ProRule" id="PRU00708"/>
    </source>
</evidence>
<proteinExistence type="predicted"/>
<reference evidence="2 3" key="1">
    <citation type="submission" date="2018-10" db="EMBL/GenBank/DDBJ databases">
        <title>Complete genome sequence of Malassezia restricta CBS 7877.</title>
        <authorList>
            <person name="Morand S.C."/>
            <person name="Bertignac M."/>
            <person name="Iltis A."/>
            <person name="Kolder I."/>
            <person name="Pirovano W."/>
            <person name="Jourdain R."/>
            <person name="Clavaud C."/>
        </authorList>
    </citation>
    <scope>NUCLEOTIDE SEQUENCE [LARGE SCALE GENOMIC DNA]</scope>
    <source>
        <strain evidence="2 3">CBS 7877</strain>
    </source>
</reference>
<dbReference type="Proteomes" id="UP000269793">
    <property type="component" value="Chromosome I"/>
</dbReference>
<keyword evidence="3" id="KW-1185">Reference proteome</keyword>
<dbReference type="AlphaFoldDB" id="A0A3G2RZB9"/>
<accession>A0A3G2RZB9</accession>
<dbReference type="InterPro" id="IPR011990">
    <property type="entry name" value="TPR-like_helical_dom_sf"/>
</dbReference>
<dbReference type="EMBL" id="CP033148">
    <property type="protein sequence ID" value="AYO41131.1"/>
    <property type="molecule type" value="Genomic_DNA"/>
</dbReference>
<dbReference type="PROSITE" id="PS51375">
    <property type="entry name" value="PPR"/>
    <property type="match status" value="1"/>
</dbReference>
<protein>
    <submittedName>
        <fullName evidence="2">Pentatricopeptide repeat domain protein</fullName>
    </submittedName>
</protein>
<dbReference type="STRING" id="425264.A0A3G2RZB9"/>
<dbReference type="NCBIfam" id="TIGR00756">
    <property type="entry name" value="PPR"/>
    <property type="match status" value="1"/>
</dbReference>